<evidence type="ECO:0000259" key="2">
    <source>
        <dbReference type="Pfam" id="PF01494"/>
    </source>
</evidence>
<reference evidence="3 4" key="1">
    <citation type="submission" date="2021-03" db="EMBL/GenBank/DDBJ databases">
        <title>Sequencing the genomes of 1000 actinobacteria strains.</title>
        <authorList>
            <person name="Klenk H.-P."/>
        </authorList>
    </citation>
    <scope>NUCLEOTIDE SEQUENCE [LARGE SCALE GENOMIC DNA]</scope>
    <source>
        <strain evidence="3 4">DSM 45516</strain>
    </source>
</reference>
<feature type="compositionally biased region" description="Basic and acidic residues" evidence="1">
    <location>
        <begin position="453"/>
        <end position="462"/>
    </location>
</feature>
<proteinExistence type="predicted"/>
<dbReference type="InterPro" id="IPR050407">
    <property type="entry name" value="Geranylgeranyl_reductase"/>
</dbReference>
<feature type="region of interest" description="Disordered" evidence="1">
    <location>
        <begin position="440"/>
        <end position="462"/>
    </location>
</feature>
<feature type="domain" description="FAD-binding" evidence="2">
    <location>
        <begin position="7"/>
        <end position="342"/>
    </location>
</feature>
<dbReference type="PANTHER" id="PTHR42685:SF22">
    <property type="entry name" value="CONDITIONED MEDIUM FACTOR RECEPTOR 1"/>
    <property type="match status" value="1"/>
</dbReference>
<dbReference type="Pfam" id="PF01494">
    <property type="entry name" value="FAD_binding_3"/>
    <property type="match status" value="1"/>
</dbReference>
<dbReference type="Proteomes" id="UP001519325">
    <property type="component" value="Unassembled WGS sequence"/>
</dbReference>
<accession>A0ABS4QMG3</accession>
<name>A0ABS4QMG3_9NOCA</name>
<dbReference type="PANTHER" id="PTHR42685">
    <property type="entry name" value="GERANYLGERANYL DIPHOSPHATE REDUCTASE"/>
    <property type="match status" value="1"/>
</dbReference>
<dbReference type="PRINTS" id="PR00420">
    <property type="entry name" value="RNGMNOXGNASE"/>
</dbReference>
<evidence type="ECO:0000256" key="1">
    <source>
        <dbReference type="SAM" id="MobiDB-lite"/>
    </source>
</evidence>
<protein>
    <submittedName>
        <fullName evidence="3">Flavin-dependent dehydrogenase</fullName>
    </submittedName>
</protein>
<organism evidence="3 4">
    <name type="scientific">Nocardia goodfellowii</name>
    <dbReference type="NCBI Taxonomy" id="882446"/>
    <lineage>
        <taxon>Bacteria</taxon>
        <taxon>Bacillati</taxon>
        <taxon>Actinomycetota</taxon>
        <taxon>Actinomycetes</taxon>
        <taxon>Mycobacteriales</taxon>
        <taxon>Nocardiaceae</taxon>
        <taxon>Nocardia</taxon>
    </lineage>
</organism>
<dbReference type="Gene3D" id="3.50.50.60">
    <property type="entry name" value="FAD/NAD(P)-binding domain"/>
    <property type="match status" value="1"/>
</dbReference>
<dbReference type="EMBL" id="JAGGMR010000001">
    <property type="protein sequence ID" value="MBP2192882.1"/>
    <property type="molecule type" value="Genomic_DNA"/>
</dbReference>
<evidence type="ECO:0000313" key="3">
    <source>
        <dbReference type="EMBL" id="MBP2192882.1"/>
    </source>
</evidence>
<dbReference type="SUPFAM" id="SSF51905">
    <property type="entry name" value="FAD/NAD(P)-binding domain"/>
    <property type="match status" value="1"/>
</dbReference>
<sequence>MSAVETADAIVVGARCAGSAAAIALARAGRRVIALDSAHFPSDTVSTHLLWPAGVAELRPLGAAAAVEQLGAPHLTLARAGGSGFCVTSPFSPVDGIDYALCVRRPGLDAALVGTARSAGAEIRERVKVGELVWDSGRVSGVRYTDRAGTTIELRAPLVIGADGRRSTVARLVGADRPYLSQPSGRDCYFAYWRDGDSAQRHIAAQWRAGSDLGTAFPCDDGLVLSLVQPPAEPVQPGPGHAETRYLAALDRLPDLAARLAGCTRVGRVRAATGIVSYFRRSSGPGWALPGDSGHFKDPVTAQGIRDALRYGRRLGEAVAPVLHDPAVLDRVLLEWERERAAECLDMYQWTNRLARAEPMRPLEIELYRAAQRQAALALAATEIFSRTTTPKQLLSPTRVTALTANAMLRGAPAAVLWNLGQELRDAAAEWLQARTAAQAIPRHLAPTPRQSTQDRDPVSRS</sequence>
<evidence type="ECO:0000313" key="4">
    <source>
        <dbReference type="Proteomes" id="UP001519325"/>
    </source>
</evidence>
<gene>
    <name evidence="3" type="ORF">BJ987_005783</name>
</gene>
<dbReference type="InterPro" id="IPR002938">
    <property type="entry name" value="FAD-bd"/>
</dbReference>
<keyword evidence="4" id="KW-1185">Reference proteome</keyword>
<dbReference type="InterPro" id="IPR036188">
    <property type="entry name" value="FAD/NAD-bd_sf"/>
</dbReference>
<dbReference type="RefSeq" id="WP_307869785.1">
    <property type="nucleotide sequence ID" value="NZ_JAGGMR010000001.1"/>
</dbReference>
<comment type="caution">
    <text evidence="3">The sequence shown here is derived from an EMBL/GenBank/DDBJ whole genome shotgun (WGS) entry which is preliminary data.</text>
</comment>